<dbReference type="Pfam" id="PF00805">
    <property type="entry name" value="Pentapeptide"/>
    <property type="match status" value="1"/>
</dbReference>
<protein>
    <submittedName>
        <fullName evidence="2">Pentapeptide repeat-containing protein</fullName>
    </submittedName>
</protein>
<evidence type="ECO:0000313" key="3">
    <source>
        <dbReference type="Proteomes" id="UP000315995"/>
    </source>
</evidence>
<gene>
    <name evidence="2" type="ORF">FIV42_22405</name>
</gene>
<feature type="region of interest" description="Disordered" evidence="1">
    <location>
        <begin position="74"/>
        <end position="105"/>
    </location>
</feature>
<accession>A0A5B8YEA5</accession>
<feature type="compositionally biased region" description="Basic residues" evidence="1">
    <location>
        <begin position="95"/>
        <end position="105"/>
    </location>
</feature>
<name>A0A4Y6Q064_PERCE</name>
<accession>A0A4Y6Q064</accession>
<proteinExistence type="predicted"/>
<dbReference type="Proteomes" id="UP000315995">
    <property type="component" value="Chromosome"/>
</dbReference>
<dbReference type="AlphaFoldDB" id="A0A4Y6Q064"/>
<evidence type="ECO:0000313" key="2">
    <source>
        <dbReference type="EMBL" id="QDG53395.1"/>
    </source>
</evidence>
<organism evidence="2 3">
    <name type="scientific">Persicimonas caeni</name>
    <dbReference type="NCBI Taxonomy" id="2292766"/>
    <lineage>
        <taxon>Bacteria</taxon>
        <taxon>Deltaproteobacteria</taxon>
        <taxon>Bradymonadales</taxon>
        <taxon>Bradymonadaceae</taxon>
        <taxon>Persicimonas</taxon>
    </lineage>
</organism>
<reference evidence="2 3" key="1">
    <citation type="submission" date="2019-06" db="EMBL/GenBank/DDBJ databases">
        <title>Persicimonas caeni gen. nov., sp. nov., a predatory bacterium isolated from solar saltern.</title>
        <authorList>
            <person name="Wang S."/>
        </authorList>
    </citation>
    <scope>NUCLEOTIDE SEQUENCE [LARGE SCALE GENOMIC DNA]</scope>
    <source>
        <strain evidence="2 3">YN101</strain>
    </source>
</reference>
<sequence>MRVRARVRRPAPAEPVARWRTAALRSGRCAGWQPSIGRLLGRAQPAELTRAELTRAELTRAELTRAELARAELTRAEPAQSGLARPALLQQKPLGARRRAGWRRR</sequence>
<evidence type="ECO:0000256" key="1">
    <source>
        <dbReference type="SAM" id="MobiDB-lite"/>
    </source>
</evidence>
<dbReference type="EMBL" id="CP041186">
    <property type="protein sequence ID" value="QDG53395.1"/>
    <property type="molecule type" value="Genomic_DNA"/>
</dbReference>
<keyword evidence="3" id="KW-1185">Reference proteome</keyword>
<dbReference type="InterPro" id="IPR001646">
    <property type="entry name" value="5peptide_repeat"/>
</dbReference>